<dbReference type="AlphaFoldDB" id="A0A401FTD5"/>
<protein>
    <submittedName>
        <fullName evidence="4">3-hydroxyacyl-CoA dehydrogenase</fullName>
    </submittedName>
</protein>
<organism evidence="4 5">
    <name type="scientific">Desulfonema ishimotonii</name>
    <dbReference type="NCBI Taxonomy" id="45657"/>
    <lineage>
        <taxon>Bacteria</taxon>
        <taxon>Pseudomonadati</taxon>
        <taxon>Thermodesulfobacteriota</taxon>
        <taxon>Desulfobacteria</taxon>
        <taxon>Desulfobacterales</taxon>
        <taxon>Desulfococcaceae</taxon>
        <taxon>Desulfonema</taxon>
    </lineage>
</organism>
<name>A0A401FTD5_9BACT</name>
<dbReference type="FunFam" id="3.40.50.720:FF:000215">
    <property type="entry name" value="3-hydroxyacyl-CoA dehydrogenase type-2"/>
    <property type="match status" value="1"/>
</dbReference>
<dbReference type="PANTHER" id="PTHR43658">
    <property type="entry name" value="SHORT-CHAIN DEHYDROGENASE/REDUCTASE"/>
    <property type="match status" value="1"/>
</dbReference>
<dbReference type="PRINTS" id="PR00080">
    <property type="entry name" value="SDRFAMILY"/>
</dbReference>
<dbReference type="PANTHER" id="PTHR43658:SF8">
    <property type="entry name" value="17-BETA-HYDROXYSTEROID DEHYDROGENASE 14-RELATED"/>
    <property type="match status" value="1"/>
</dbReference>
<reference evidence="5" key="1">
    <citation type="submission" date="2017-11" db="EMBL/GenBank/DDBJ databases">
        <authorList>
            <person name="Watanabe M."/>
            <person name="Kojima H."/>
        </authorList>
    </citation>
    <scope>NUCLEOTIDE SEQUENCE [LARGE SCALE GENOMIC DNA]</scope>
    <source>
        <strain evidence="5">Tokyo 01</strain>
    </source>
</reference>
<dbReference type="GO" id="GO:0016491">
    <property type="term" value="F:oxidoreductase activity"/>
    <property type="evidence" value="ECO:0007669"/>
    <property type="project" value="UniProtKB-KW"/>
</dbReference>
<dbReference type="RefSeq" id="WP_124327672.1">
    <property type="nucleotide sequence ID" value="NZ_BEXT01000001.1"/>
</dbReference>
<dbReference type="InterPro" id="IPR036291">
    <property type="entry name" value="NAD(P)-bd_dom_sf"/>
</dbReference>
<keyword evidence="5" id="KW-1185">Reference proteome</keyword>
<dbReference type="InterPro" id="IPR002347">
    <property type="entry name" value="SDR_fam"/>
</dbReference>
<evidence type="ECO:0000256" key="2">
    <source>
        <dbReference type="ARBA" id="ARBA00023002"/>
    </source>
</evidence>
<evidence type="ECO:0000313" key="4">
    <source>
        <dbReference type="EMBL" id="GBC60232.1"/>
    </source>
</evidence>
<dbReference type="SUPFAM" id="SSF51735">
    <property type="entry name" value="NAD(P)-binding Rossmann-fold domains"/>
    <property type="match status" value="1"/>
</dbReference>
<gene>
    <name evidence="4" type="ORF">DENIS_1183</name>
</gene>
<comment type="caution">
    <text evidence="4">The sequence shown here is derived from an EMBL/GenBank/DDBJ whole genome shotgun (WGS) entry which is preliminary data.</text>
</comment>
<dbReference type="Gene3D" id="3.40.50.720">
    <property type="entry name" value="NAD(P)-binding Rossmann-like Domain"/>
    <property type="match status" value="1"/>
</dbReference>
<accession>A0A401FTD5</accession>
<dbReference type="PRINTS" id="PR00081">
    <property type="entry name" value="GDHRDH"/>
</dbReference>
<evidence type="ECO:0000313" key="5">
    <source>
        <dbReference type="Proteomes" id="UP000288096"/>
    </source>
</evidence>
<sequence>MDITGMTAIVTGGASGLGEACVRRFINDGAKAAILDFDETRGRQIASELGDAAIFCRTDVADEQSVQEAIRNTVTLLGNIRIVVNCAGIAPPKKVFGKNGPMPIEDFDRVVRVNLIGTMNVIRLAAREMIGNAPNEDGERGVVINTASIAAFEGQIGQTAYAASKAGVVGMTLPLAREFADYGIRVVTIAPGLFETPMLAALPEKAKAALTEMIPFPRRLGRSPEYARLAKHIIENPLLNGETIRLDSAIRMAAR</sequence>
<evidence type="ECO:0000256" key="3">
    <source>
        <dbReference type="RuleBase" id="RU000363"/>
    </source>
</evidence>
<dbReference type="Proteomes" id="UP000288096">
    <property type="component" value="Unassembled WGS sequence"/>
</dbReference>
<dbReference type="EMBL" id="BEXT01000001">
    <property type="protein sequence ID" value="GBC60232.1"/>
    <property type="molecule type" value="Genomic_DNA"/>
</dbReference>
<dbReference type="CDD" id="cd05371">
    <property type="entry name" value="HSD10-like_SDR_c"/>
    <property type="match status" value="1"/>
</dbReference>
<keyword evidence="2" id="KW-0560">Oxidoreductase</keyword>
<dbReference type="InterPro" id="IPR020904">
    <property type="entry name" value="Sc_DH/Rdtase_CS"/>
</dbReference>
<dbReference type="PROSITE" id="PS00061">
    <property type="entry name" value="ADH_SHORT"/>
    <property type="match status" value="1"/>
</dbReference>
<dbReference type="OrthoDB" id="9789398at2"/>
<evidence type="ECO:0000256" key="1">
    <source>
        <dbReference type="ARBA" id="ARBA00006484"/>
    </source>
</evidence>
<comment type="similarity">
    <text evidence="1 3">Belongs to the short-chain dehydrogenases/reductases (SDR) family.</text>
</comment>
<reference evidence="5" key="2">
    <citation type="submission" date="2019-01" db="EMBL/GenBank/DDBJ databases">
        <title>Genome sequence of Desulfonema ishimotonii strain Tokyo 01.</title>
        <authorList>
            <person name="Fukui M."/>
        </authorList>
    </citation>
    <scope>NUCLEOTIDE SEQUENCE [LARGE SCALE GENOMIC DNA]</scope>
    <source>
        <strain evidence="5">Tokyo 01</strain>
    </source>
</reference>
<dbReference type="Pfam" id="PF00106">
    <property type="entry name" value="adh_short"/>
    <property type="match status" value="1"/>
</dbReference>
<proteinExistence type="inferred from homology"/>